<evidence type="ECO:0000313" key="3">
    <source>
        <dbReference type="EMBL" id="VDP17290.1"/>
    </source>
</evidence>
<proteinExistence type="predicted"/>
<dbReference type="WBParaSite" id="SBAD_0000877601-mRNA-1">
    <property type="protein sequence ID" value="SBAD_0000877601-mRNA-1"/>
    <property type="gene ID" value="SBAD_0000877601"/>
</dbReference>
<evidence type="ECO:0000256" key="1">
    <source>
        <dbReference type="SAM" id="MobiDB-lite"/>
    </source>
</evidence>
<organism evidence="5">
    <name type="scientific">Soboliphyme baturini</name>
    <dbReference type="NCBI Taxonomy" id="241478"/>
    <lineage>
        <taxon>Eukaryota</taxon>
        <taxon>Metazoa</taxon>
        <taxon>Ecdysozoa</taxon>
        <taxon>Nematoda</taxon>
        <taxon>Enoplea</taxon>
        <taxon>Dorylaimia</taxon>
        <taxon>Dioctophymatida</taxon>
        <taxon>Dioctophymatoidea</taxon>
        <taxon>Soboliphymatidae</taxon>
        <taxon>Soboliphyme</taxon>
    </lineage>
</organism>
<dbReference type="Pfam" id="PF12739">
    <property type="entry name" value="TRAPPC-Trs85"/>
    <property type="match status" value="1"/>
</dbReference>
<dbReference type="Proteomes" id="UP000270296">
    <property type="component" value="Unassembled WGS sequence"/>
</dbReference>
<sequence>MKTTYGAHACHLLRINALPSVPPDDAQNAAVDFAHYWNFMYLDTVQNFDSLKLEVDLKDSADSDNVVKIDTVVHTAIGVPLPPAELTVSIKLDNPFHSECIPHPLSNTCLPQLSDHDPVHSSSEDAGDNSTPNLQSFTSLSGSAFPEKLPQVVQEMTFALESWEMQMRRLADLAFMFQLYDFAFQLYHTLRKEFSTQQAWLYYAGACEAASLCIFLLGAAAFRPYPSHYMEGAVSTYANTARRPWLAARAGFFSSSALCAQGAWGDAADQLIKMTSSDDLKSSLFLEEAARCFYNCGMIRKAALHFVLAGHRFSKAGLRHYTVYCYKAASALYQDRGWRLAEVKHDLMLIEKVVGFSYEHFSLLCLSHRTSK</sequence>
<evidence type="ECO:0000256" key="2">
    <source>
        <dbReference type="SAM" id="Phobius"/>
    </source>
</evidence>
<name>A0A183IXW8_9BILA</name>
<keyword evidence="2" id="KW-1133">Transmembrane helix</keyword>
<dbReference type="InterPro" id="IPR024420">
    <property type="entry name" value="TRAPP_III_complex_Trs85"/>
</dbReference>
<protein>
    <submittedName>
        <fullName evidence="5">Trafficking protein particle complex subunit 8</fullName>
    </submittedName>
</protein>
<feature type="transmembrane region" description="Helical" evidence="2">
    <location>
        <begin position="200"/>
        <end position="222"/>
    </location>
</feature>
<evidence type="ECO:0000313" key="4">
    <source>
        <dbReference type="Proteomes" id="UP000270296"/>
    </source>
</evidence>
<dbReference type="PANTHER" id="PTHR12975:SF6">
    <property type="entry name" value="TRAFFICKING PROTEIN PARTICLE COMPLEX SUBUNIT 8"/>
    <property type="match status" value="1"/>
</dbReference>
<dbReference type="AlphaFoldDB" id="A0A183IXW8"/>
<accession>A0A183IXW8</accession>
<dbReference type="PANTHER" id="PTHR12975">
    <property type="entry name" value="TRANSPORT PROTEIN TRAPP"/>
    <property type="match status" value="1"/>
</dbReference>
<keyword evidence="4" id="KW-1185">Reference proteome</keyword>
<dbReference type="OrthoDB" id="203724at2759"/>
<keyword evidence="2" id="KW-0472">Membrane</keyword>
<evidence type="ECO:0000313" key="5">
    <source>
        <dbReference type="WBParaSite" id="SBAD_0000877601-mRNA-1"/>
    </source>
</evidence>
<reference evidence="5" key="1">
    <citation type="submission" date="2016-06" db="UniProtKB">
        <authorList>
            <consortium name="WormBaseParasite"/>
        </authorList>
    </citation>
    <scope>IDENTIFICATION</scope>
</reference>
<reference evidence="3 4" key="2">
    <citation type="submission" date="2018-11" db="EMBL/GenBank/DDBJ databases">
        <authorList>
            <consortium name="Pathogen Informatics"/>
        </authorList>
    </citation>
    <scope>NUCLEOTIDE SEQUENCE [LARGE SCALE GENOMIC DNA]</scope>
</reference>
<feature type="compositionally biased region" description="Basic and acidic residues" evidence="1">
    <location>
        <begin position="114"/>
        <end position="123"/>
    </location>
</feature>
<dbReference type="GO" id="GO:1990072">
    <property type="term" value="C:TRAPPIII protein complex"/>
    <property type="evidence" value="ECO:0007669"/>
    <property type="project" value="TreeGrafter"/>
</dbReference>
<feature type="region of interest" description="Disordered" evidence="1">
    <location>
        <begin position="112"/>
        <end position="133"/>
    </location>
</feature>
<gene>
    <name evidence="3" type="ORF">SBAD_LOCUS8466</name>
</gene>
<dbReference type="EMBL" id="UZAM01011619">
    <property type="protein sequence ID" value="VDP17290.1"/>
    <property type="molecule type" value="Genomic_DNA"/>
</dbReference>
<keyword evidence="2" id="KW-0812">Transmembrane</keyword>